<reference evidence="3" key="4">
    <citation type="journal article" date="2015" name="G3 (Bethesda)">
        <title>Genome sequences of three phytopathogenic species of the Magnaporthaceae family of fungi.</title>
        <authorList>
            <person name="Okagaki L.H."/>
            <person name="Nunes C.C."/>
            <person name="Sailsbery J."/>
            <person name="Clay B."/>
            <person name="Brown D."/>
            <person name="John T."/>
            <person name="Oh Y."/>
            <person name="Young N."/>
            <person name="Fitzgerald M."/>
            <person name="Haas B.J."/>
            <person name="Zeng Q."/>
            <person name="Young S."/>
            <person name="Adiconis X."/>
            <person name="Fan L."/>
            <person name="Levin J.Z."/>
            <person name="Mitchell T.K."/>
            <person name="Okubara P.A."/>
            <person name="Farman M.L."/>
            <person name="Kohn L.M."/>
            <person name="Birren B."/>
            <person name="Ma L.-J."/>
            <person name="Dean R.A."/>
        </authorList>
    </citation>
    <scope>NUCLEOTIDE SEQUENCE</scope>
    <source>
        <strain evidence="3">ATCC 64411 / 73-15</strain>
    </source>
</reference>
<dbReference type="OrthoDB" id="3904217at2759"/>
<evidence type="ECO:0000313" key="4">
    <source>
        <dbReference type="Proteomes" id="UP000011715"/>
    </source>
</evidence>
<gene>
    <name evidence="2" type="ORF">MAPG_06032</name>
</gene>
<sequence>MHITMSPSCLPPSRPDPVGLTGYLFELFSLFFWLWCRQSPKLATSTFALSSQPTHLPLRKKRNSRMVKITGVWNLVSFNVYLNGTIVRQPNGPHPLGKAIILPGYISFHITTPEAAVPLPNETRWRDGTDHDIAEIARPHVSYCGRWTAAYLGEQLQLTTTVDVSLDPSWIPRPQRRNASFVEENGKSYMLLMPVDSVAANNSGEIGVLKWEREVIKGQHKVGTGSISAAELFI</sequence>
<keyword evidence="4" id="KW-1185">Reference proteome</keyword>
<accession>A0A0C4E0Z0</accession>
<reference evidence="3" key="5">
    <citation type="submission" date="2015-06" db="UniProtKB">
        <authorList>
            <consortium name="EnsemblFungi"/>
        </authorList>
    </citation>
    <scope>IDENTIFICATION</scope>
    <source>
        <strain evidence="3">ATCC 64411</strain>
    </source>
</reference>
<organism evidence="3 4">
    <name type="scientific">Magnaporthiopsis poae (strain ATCC 64411 / 73-15)</name>
    <name type="common">Kentucky bluegrass fungus</name>
    <name type="synonym">Magnaporthe poae</name>
    <dbReference type="NCBI Taxonomy" id="644358"/>
    <lineage>
        <taxon>Eukaryota</taxon>
        <taxon>Fungi</taxon>
        <taxon>Dikarya</taxon>
        <taxon>Ascomycota</taxon>
        <taxon>Pezizomycotina</taxon>
        <taxon>Sordariomycetes</taxon>
        <taxon>Sordariomycetidae</taxon>
        <taxon>Magnaporthales</taxon>
        <taxon>Magnaporthaceae</taxon>
        <taxon>Magnaporthiopsis</taxon>
    </lineage>
</organism>
<dbReference type="eggNOG" id="ENOG502SS32">
    <property type="taxonomic scope" value="Eukaryota"/>
</dbReference>
<dbReference type="AlphaFoldDB" id="A0A0C4E0Z0"/>
<evidence type="ECO:0000313" key="2">
    <source>
        <dbReference type="EMBL" id="KLU87026.1"/>
    </source>
</evidence>
<reference evidence="2" key="3">
    <citation type="submission" date="2011-03" db="EMBL/GenBank/DDBJ databases">
        <title>Annotation of Magnaporthe poae ATCC 64411.</title>
        <authorList>
            <person name="Ma L.-J."/>
            <person name="Dead R."/>
            <person name="Young S.K."/>
            <person name="Zeng Q."/>
            <person name="Gargeya S."/>
            <person name="Fitzgerald M."/>
            <person name="Haas B."/>
            <person name="Abouelleil A."/>
            <person name="Alvarado L."/>
            <person name="Arachchi H.M."/>
            <person name="Berlin A."/>
            <person name="Brown A."/>
            <person name="Chapman S.B."/>
            <person name="Chen Z."/>
            <person name="Dunbar C."/>
            <person name="Freedman E."/>
            <person name="Gearin G."/>
            <person name="Gellesch M."/>
            <person name="Goldberg J."/>
            <person name="Griggs A."/>
            <person name="Gujja S."/>
            <person name="Heiman D."/>
            <person name="Howarth C."/>
            <person name="Larson L."/>
            <person name="Lui A."/>
            <person name="MacDonald P.J.P."/>
            <person name="Mehta T."/>
            <person name="Montmayeur A."/>
            <person name="Murphy C."/>
            <person name="Neiman D."/>
            <person name="Pearson M."/>
            <person name="Priest M."/>
            <person name="Roberts A."/>
            <person name="Saif S."/>
            <person name="Shea T."/>
            <person name="Shenoy N."/>
            <person name="Sisk P."/>
            <person name="Stolte C."/>
            <person name="Sykes S."/>
            <person name="Yandava C."/>
            <person name="Wortman J."/>
            <person name="Nusbaum C."/>
            <person name="Birren B."/>
        </authorList>
    </citation>
    <scope>NUCLEOTIDE SEQUENCE</scope>
    <source>
        <strain evidence="2">ATCC 64411</strain>
    </source>
</reference>
<dbReference type="EnsemblFungi" id="MAPG_06032T0">
    <property type="protein sequence ID" value="MAPG_06032T0"/>
    <property type="gene ID" value="MAPG_06032"/>
</dbReference>
<reference evidence="2" key="2">
    <citation type="submission" date="2010-05" db="EMBL/GenBank/DDBJ databases">
        <title>The Genome Sequence of Magnaporthe poae strain ATCC 64411.</title>
        <authorList>
            <consortium name="The Broad Institute Genome Sequencing Platform"/>
            <consortium name="Broad Institute Genome Sequencing Center for Infectious Disease"/>
            <person name="Ma L.-J."/>
            <person name="Dead R."/>
            <person name="Young S."/>
            <person name="Zeng Q."/>
            <person name="Koehrsen M."/>
            <person name="Alvarado L."/>
            <person name="Berlin A."/>
            <person name="Chapman S.B."/>
            <person name="Chen Z."/>
            <person name="Freedman E."/>
            <person name="Gellesch M."/>
            <person name="Goldberg J."/>
            <person name="Griggs A."/>
            <person name="Gujja S."/>
            <person name="Heilman E.R."/>
            <person name="Heiman D."/>
            <person name="Hepburn T."/>
            <person name="Howarth C."/>
            <person name="Jen D."/>
            <person name="Larson L."/>
            <person name="Mehta T."/>
            <person name="Neiman D."/>
            <person name="Pearson M."/>
            <person name="Roberts A."/>
            <person name="Saif S."/>
            <person name="Shea T."/>
            <person name="Shenoy N."/>
            <person name="Sisk P."/>
            <person name="Stolte C."/>
            <person name="Sykes S."/>
            <person name="Walk T."/>
            <person name="White J."/>
            <person name="Yandava C."/>
            <person name="Haas B."/>
            <person name="Nusbaum C."/>
            <person name="Birren B."/>
        </authorList>
    </citation>
    <scope>NUCLEOTIDE SEQUENCE</scope>
    <source>
        <strain evidence="2">ATCC 64411</strain>
    </source>
</reference>
<dbReference type="Pfam" id="PF13924">
    <property type="entry name" value="Lipocalin_5"/>
    <property type="match status" value="1"/>
</dbReference>
<dbReference type="EMBL" id="ADBL01001443">
    <property type="status" value="NOT_ANNOTATED_CDS"/>
    <property type="molecule type" value="Genomic_DNA"/>
</dbReference>
<reference evidence="4" key="1">
    <citation type="submission" date="2010-05" db="EMBL/GenBank/DDBJ databases">
        <title>The genome sequence of Magnaporthe poae strain ATCC 64411.</title>
        <authorList>
            <person name="Ma L.-J."/>
            <person name="Dead R."/>
            <person name="Young S."/>
            <person name="Zeng Q."/>
            <person name="Koehrsen M."/>
            <person name="Alvarado L."/>
            <person name="Berlin A."/>
            <person name="Chapman S.B."/>
            <person name="Chen Z."/>
            <person name="Freedman E."/>
            <person name="Gellesch M."/>
            <person name="Goldberg J."/>
            <person name="Griggs A."/>
            <person name="Gujja S."/>
            <person name="Heilman E.R."/>
            <person name="Heiman D."/>
            <person name="Hepburn T."/>
            <person name="Howarth C."/>
            <person name="Jen D."/>
            <person name="Larson L."/>
            <person name="Mehta T."/>
            <person name="Neiman D."/>
            <person name="Pearson M."/>
            <person name="Roberts A."/>
            <person name="Saif S."/>
            <person name="Shea T."/>
            <person name="Shenoy N."/>
            <person name="Sisk P."/>
            <person name="Stolte C."/>
            <person name="Sykes S."/>
            <person name="Walk T."/>
            <person name="White J."/>
            <person name="Yandava C."/>
            <person name="Haas B."/>
            <person name="Nusbaum C."/>
            <person name="Birren B."/>
        </authorList>
    </citation>
    <scope>NUCLEOTIDE SEQUENCE [LARGE SCALE GENOMIC DNA]</scope>
    <source>
        <strain evidence="4">ATCC 64411 / 73-15</strain>
    </source>
</reference>
<proteinExistence type="predicted"/>
<evidence type="ECO:0000259" key="1">
    <source>
        <dbReference type="Pfam" id="PF13924"/>
    </source>
</evidence>
<dbReference type="Proteomes" id="UP000011715">
    <property type="component" value="Unassembled WGS sequence"/>
</dbReference>
<name>A0A0C4E0Z0_MAGP6</name>
<dbReference type="VEuPathDB" id="FungiDB:MAPG_06032"/>
<evidence type="ECO:0000313" key="3">
    <source>
        <dbReference type="EnsemblFungi" id="MAPG_06032T0"/>
    </source>
</evidence>
<dbReference type="EMBL" id="GL876970">
    <property type="protein sequence ID" value="KLU87026.1"/>
    <property type="molecule type" value="Genomic_DNA"/>
</dbReference>
<dbReference type="InterPro" id="IPR024311">
    <property type="entry name" value="Lipocalin-like"/>
</dbReference>
<protein>
    <recommendedName>
        <fullName evidence="1">Lipocalin-like domain-containing protein</fullName>
    </recommendedName>
</protein>
<feature type="domain" description="Lipocalin-like" evidence="1">
    <location>
        <begin position="71"/>
        <end position="213"/>
    </location>
</feature>